<dbReference type="PROSITE" id="PS51123">
    <property type="entry name" value="OMPA_2"/>
    <property type="match status" value="1"/>
</dbReference>
<dbReference type="Pfam" id="PF13488">
    <property type="entry name" value="Gly-zipper_Omp"/>
    <property type="match status" value="1"/>
</dbReference>
<dbReference type="EMBL" id="WWEN01000003">
    <property type="protein sequence ID" value="MYM55112.1"/>
    <property type="molecule type" value="Genomic_DNA"/>
</dbReference>
<evidence type="ECO:0000256" key="1">
    <source>
        <dbReference type="ARBA" id="ARBA00004442"/>
    </source>
</evidence>
<dbReference type="Gene3D" id="3.30.1330.60">
    <property type="entry name" value="OmpA-like domain"/>
    <property type="match status" value="1"/>
</dbReference>
<keyword evidence="3" id="KW-0998">Cell outer membrane</keyword>
<dbReference type="PRINTS" id="PR01021">
    <property type="entry name" value="OMPADOMAIN"/>
</dbReference>
<dbReference type="SUPFAM" id="SSF103088">
    <property type="entry name" value="OmpA-like"/>
    <property type="match status" value="1"/>
</dbReference>
<evidence type="ECO:0000256" key="4">
    <source>
        <dbReference type="PROSITE-ProRule" id="PRU00473"/>
    </source>
</evidence>
<organism evidence="7 8">
    <name type="scientific">Thalassovita mangrovi</name>
    <dbReference type="NCBI Taxonomy" id="2692236"/>
    <lineage>
        <taxon>Bacteria</taxon>
        <taxon>Pseudomonadati</taxon>
        <taxon>Pseudomonadota</taxon>
        <taxon>Alphaproteobacteria</taxon>
        <taxon>Rhodobacterales</taxon>
        <taxon>Roseobacteraceae</taxon>
        <taxon>Thalassovita</taxon>
    </lineage>
</organism>
<comment type="caution">
    <text evidence="7">The sequence shown here is derived from an EMBL/GenBank/DDBJ whole genome shotgun (WGS) entry which is preliminary data.</text>
</comment>
<sequence length="218" mass="22823">MTRASKFVLFLGGASLLTATACTDPAMMDGSDPYQHTKEGAALGTVLGAITGAAISKDSGKGAVIGGILGGVTGAAIGSDLDKQEAELRNSLDNRVAITNTGDRLIVSMPQDILFDIDSTYVQPVLRDDLRAVATSLRRYPNSTVQVVGHTDNTGSAEYNLDLSQRRAAAVSSILIESGVSASRVLTIGRGEDQPIATNLTPEGRARNRRVDIVILPN</sequence>
<feature type="chain" id="PRO_5026906006" evidence="5">
    <location>
        <begin position="22"/>
        <end position="218"/>
    </location>
</feature>
<dbReference type="InterPro" id="IPR039567">
    <property type="entry name" value="Gly-zipper"/>
</dbReference>
<protein>
    <submittedName>
        <fullName evidence="7">OmpA family protein</fullName>
    </submittedName>
</protein>
<evidence type="ECO:0000313" key="7">
    <source>
        <dbReference type="EMBL" id="MYM55112.1"/>
    </source>
</evidence>
<dbReference type="PROSITE" id="PS01068">
    <property type="entry name" value="OMPA_1"/>
    <property type="match status" value="1"/>
</dbReference>
<keyword evidence="5" id="KW-0732">Signal</keyword>
<dbReference type="InterPro" id="IPR006665">
    <property type="entry name" value="OmpA-like"/>
</dbReference>
<keyword evidence="8" id="KW-1185">Reference proteome</keyword>
<dbReference type="PANTHER" id="PTHR30329:SF21">
    <property type="entry name" value="LIPOPROTEIN YIAD-RELATED"/>
    <property type="match status" value="1"/>
</dbReference>
<dbReference type="GO" id="GO:0009279">
    <property type="term" value="C:cell outer membrane"/>
    <property type="evidence" value="ECO:0007669"/>
    <property type="project" value="UniProtKB-SubCell"/>
</dbReference>
<dbReference type="Proteomes" id="UP000479043">
    <property type="component" value="Unassembled WGS sequence"/>
</dbReference>
<evidence type="ECO:0000256" key="2">
    <source>
        <dbReference type="ARBA" id="ARBA00023136"/>
    </source>
</evidence>
<gene>
    <name evidence="7" type="ORF">GR167_07335</name>
</gene>
<dbReference type="AlphaFoldDB" id="A0A6L8LN77"/>
<dbReference type="InterPro" id="IPR006690">
    <property type="entry name" value="OMPA-like_CS"/>
</dbReference>
<dbReference type="Pfam" id="PF00691">
    <property type="entry name" value="OmpA"/>
    <property type="match status" value="1"/>
</dbReference>
<dbReference type="InterPro" id="IPR050330">
    <property type="entry name" value="Bact_OuterMem_StrucFunc"/>
</dbReference>
<evidence type="ECO:0000256" key="5">
    <source>
        <dbReference type="SAM" id="SignalP"/>
    </source>
</evidence>
<proteinExistence type="predicted"/>
<feature type="domain" description="OmpA-like" evidence="6">
    <location>
        <begin position="102"/>
        <end position="218"/>
    </location>
</feature>
<dbReference type="PANTHER" id="PTHR30329">
    <property type="entry name" value="STATOR ELEMENT OF FLAGELLAR MOTOR COMPLEX"/>
    <property type="match status" value="1"/>
</dbReference>
<dbReference type="InterPro" id="IPR036737">
    <property type="entry name" value="OmpA-like_sf"/>
</dbReference>
<dbReference type="CDD" id="cd07185">
    <property type="entry name" value="OmpA_C-like"/>
    <property type="match status" value="1"/>
</dbReference>
<evidence type="ECO:0000313" key="8">
    <source>
        <dbReference type="Proteomes" id="UP000479043"/>
    </source>
</evidence>
<dbReference type="PROSITE" id="PS51257">
    <property type="entry name" value="PROKAR_LIPOPROTEIN"/>
    <property type="match status" value="1"/>
</dbReference>
<dbReference type="InterPro" id="IPR006664">
    <property type="entry name" value="OMP_bac"/>
</dbReference>
<reference evidence="7 8" key="1">
    <citation type="submission" date="2020-01" db="EMBL/GenBank/DDBJ databases">
        <authorList>
            <person name="Chen S."/>
        </authorList>
    </citation>
    <scope>NUCLEOTIDE SEQUENCE [LARGE SCALE GENOMIC DNA]</scope>
    <source>
        <strain evidence="7 8">GS-10</strain>
    </source>
</reference>
<evidence type="ECO:0000256" key="3">
    <source>
        <dbReference type="ARBA" id="ARBA00023237"/>
    </source>
</evidence>
<accession>A0A6L8LN77</accession>
<evidence type="ECO:0000259" key="6">
    <source>
        <dbReference type="PROSITE" id="PS51123"/>
    </source>
</evidence>
<name>A0A6L8LN77_9RHOB</name>
<keyword evidence="2 4" id="KW-0472">Membrane</keyword>
<feature type="signal peptide" evidence="5">
    <location>
        <begin position="1"/>
        <end position="21"/>
    </location>
</feature>
<dbReference type="RefSeq" id="WP_160972822.1">
    <property type="nucleotide sequence ID" value="NZ_WWEN01000003.1"/>
</dbReference>
<comment type="subcellular location">
    <subcellularLocation>
        <location evidence="1">Cell outer membrane</location>
    </subcellularLocation>
</comment>